<keyword evidence="2" id="KW-0560">Oxidoreductase</keyword>
<dbReference type="PANTHER" id="PTHR47706">
    <property type="entry name" value="NMRA-LIKE FAMILY PROTEIN"/>
    <property type="match status" value="1"/>
</dbReference>
<dbReference type="InterPro" id="IPR051609">
    <property type="entry name" value="NmrA/Isoflavone_reductase-like"/>
</dbReference>
<name>A0A9P4Y4T2_CRYP1</name>
<dbReference type="PANTHER" id="PTHR47706:SF1">
    <property type="entry name" value="CIPA-LIKE, PUTATIVE (AFU_ORTHOLOGUE AFUA_1G12460)-RELATED"/>
    <property type="match status" value="1"/>
</dbReference>
<evidence type="ECO:0000313" key="4">
    <source>
        <dbReference type="EMBL" id="KAF3766708.1"/>
    </source>
</evidence>
<dbReference type="Pfam" id="PF05368">
    <property type="entry name" value="NmrA"/>
    <property type="match status" value="1"/>
</dbReference>
<dbReference type="GO" id="GO:0016491">
    <property type="term" value="F:oxidoreductase activity"/>
    <property type="evidence" value="ECO:0007669"/>
    <property type="project" value="UniProtKB-KW"/>
</dbReference>
<gene>
    <name evidence="4" type="ORF">M406DRAFT_253279</name>
</gene>
<dbReference type="Gene3D" id="3.40.50.720">
    <property type="entry name" value="NAD(P)-binding Rossmann-like Domain"/>
    <property type="match status" value="1"/>
</dbReference>
<dbReference type="Proteomes" id="UP000803844">
    <property type="component" value="Unassembled WGS sequence"/>
</dbReference>
<dbReference type="InterPro" id="IPR036291">
    <property type="entry name" value="NAD(P)-bd_dom_sf"/>
</dbReference>
<evidence type="ECO:0000256" key="1">
    <source>
        <dbReference type="ARBA" id="ARBA00022857"/>
    </source>
</evidence>
<dbReference type="RefSeq" id="XP_040777669.1">
    <property type="nucleotide sequence ID" value="XM_040916892.1"/>
</dbReference>
<dbReference type="GeneID" id="63834021"/>
<accession>A0A9P4Y4T2</accession>
<keyword evidence="5" id="KW-1185">Reference proteome</keyword>
<dbReference type="SUPFAM" id="SSF51735">
    <property type="entry name" value="NAD(P)-binding Rossmann-fold domains"/>
    <property type="match status" value="1"/>
</dbReference>
<feature type="domain" description="NmrA-like" evidence="3">
    <location>
        <begin position="3"/>
        <end position="120"/>
    </location>
</feature>
<protein>
    <submittedName>
        <fullName evidence="4">NAD(P)-binding protein</fullName>
    </submittedName>
</protein>
<dbReference type="EMBL" id="MU032346">
    <property type="protein sequence ID" value="KAF3766708.1"/>
    <property type="molecule type" value="Genomic_DNA"/>
</dbReference>
<organism evidence="4 5">
    <name type="scientific">Cryphonectria parasitica (strain ATCC 38755 / EP155)</name>
    <dbReference type="NCBI Taxonomy" id="660469"/>
    <lineage>
        <taxon>Eukaryota</taxon>
        <taxon>Fungi</taxon>
        <taxon>Dikarya</taxon>
        <taxon>Ascomycota</taxon>
        <taxon>Pezizomycotina</taxon>
        <taxon>Sordariomycetes</taxon>
        <taxon>Sordariomycetidae</taxon>
        <taxon>Diaporthales</taxon>
        <taxon>Cryphonectriaceae</taxon>
        <taxon>Cryphonectria-Endothia species complex</taxon>
        <taxon>Cryphonectria</taxon>
    </lineage>
</organism>
<proteinExistence type="predicted"/>
<reference evidence="4" key="1">
    <citation type="journal article" date="2020" name="Phytopathology">
        <title>Genome sequence of the chestnut blight fungus Cryphonectria parasitica EP155: A fundamental resource for an archetypical invasive plant pathogen.</title>
        <authorList>
            <person name="Crouch J.A."/>
            <person name="Dawe A."/>
            <person name="Aerts A."/>
            <person name="Barry K."/>
            <person name="Churchill A.C.L."/>
            <person name="Grimwood J."/>
            <person name="Hillman B."/>
            <person name="Milgroom M.G."/>
            <person name="Pangilinan J."/>
            <person name="Smith M."/>
            <person name="Salamov A."/>
            <person name="Schmutz J."/>
            <person name="Yadav J."/>
            <person name="Grigoriev I.V."/>
            <person name="Nuss D."/>
        </authorList>
    </citation>
    <scope>NUCLEOTIDE SEQUENCE</scope>
    <source>
        <strain evidence="4">EP155</strain>
    </source>
</reference>
<comment type="caution">
    <text evidence="4">The sequence shown here is derived from an EMBL/GenBank/DDBJ whole genome shotgun (WGS) entry which is preliminary data.</text>
</comment>
<dbReference type="OrthoDB" id="9974981at2759"/>
<dbReference type="AlphaFoldDB" id="A0A9P4Y4T2"/>
<dbReference type="Gene3D" id="3.90.25.10">
    <property type="entry name" value="UDP-galactose 4-epimerase, domain 1"/>
    <property type="match status" value="1"/>
</dbReference>
<dbReference type="InterPro" id="IPR008030">
    <property type="entry name" value="NmrA-like"/>
</dbReference>
<evidence type="ECO:0000259" key="3">
    <source>
        <dbReference type="Pfam" id="PF05368"/>
    </source>
</evidence>
<evidence type="ECO:0000256" key="2">
    <source>
        <dbReference type="ARBA" id="ARBA00023002"/>
    </source>
</evidence>
<evidence type="ECO:0000313" key="5">
    <source>
        <dbReference type="Proteomes" id="UP000803844"/>
    </source>
</evidence>
<sequence>MFQSIVLVGATGRVGAPILRNLLESTAPVFNVTVLVRETTSADAVQKAKPIIRQQGSREYAVRPVDYENHDSLVQALKGADAVVSALPTTVAHKVDLLLLQAAQEAGVRRIFPSEYTLDVLHPLSVAAFGKDFPSVLNANKFLSLVDASDAPTSFTTIVPGMFFDYGLRGLLDMWDLKHDKAVLIDGGAEVFTGSSTGFIAACVVAALKMDEEKTKNKRIRIAEVQTTMEEVRDVLEEVSGRTFSTVDVSSEEMARKKEEAVRAQDWAGVYVNTILPLNFGGGGPGNLSEGLTFDGDGNLLVRRKTLRELVQEAFESDLDSQA</sequence>
<keyword evidence="1" id="KW-0521">NADP</keyword>